<keyword evidence="2" id="KW-0732">Signal</keyword>
<feature type="region of interest" description="Disordered" evidence="1">
    <location>
        <begin position="51"/>
        <end position="146"/>
    </location>
</feature>
<feature type="signal peptide" evidence="2">
    <location>
        <begin position="1"/>
        <end position="20"/>
    </location>
</feature>
<comment type="caution">
    <text evidence="3">The sequence shown here is derived from an EMBL/GenBank/DDBJ whole genome shotgun (WGS) entry which is preliminary data.</text>
</comment>
<accession>A0ABR2WN22</accession>
<feature type="compositionally biased region" description="Basic and acidic residues" evidence="1">
    <location>
        <begin position="90"/>
        <end position="110"/>
    </location>
</feature>
<feature type="compositionally biased region" description="Low complexity" evidence="1">
    <location>
        <begin position="112"/>
        <end position="146"/>
    </location>
</feature>
<keyword evidence="4" id="KW-1185">Reference proteome</keyword>
<dbReference type="Proteomes" id="UP001479436">
    <property type="component" value="Unassembled WGS sequence"/>
</dbReference>
<gene>
    <name evidence="3" type="ORF">K7432_010843</name>
</gene>
<evidence type="ECO:0000256" key="1">
    <source>
        <dbReference type="SAM" id="MobiDB-lite"/>
    </source>
</evidence>
<evidence type="ECO:0000256" key="2">
    <source>
        <dbReference type="SAM" id="SignalP"/>
    </source>
</evidence>
<proteinExistence type="predicted"/>
<evidence type="ECO:0000313" key="4">
    <source>
        <dbReference type="Proteomes" id="UP001479436"/>
    </source>
</evidence>
<evidence type="ECO:0000313" key="3">
    <source>
        <dbReference type="EMBL" id="KAK9762928.1"/>
    </source>
</evidence>
<organism evidence="3 4">
    <name type="scientific">Basidiobolus ranarum</name>
    <dbReference type="NCBI Taxonomy" id="34480"/>
    <lineage>
        <taxon>Eukaryota</taxon>
        <taxon>Fungi</taxon>
        <taxon>Fungi incertae sedis</taxon>
        <taxon>Zoopagomycota</taxon>
        <taxon>Entomophthoromycotina</taxon>
        <taxon>Basidiobolomycetes</taxon>
        <taxon>Basidiobolales</taxon>
        <taxon>Basidiobolaceae</taxon>
        <taxon>Basidiobolus</taxon>
    </lineage>
</organism>
<reference evidence="3 4" key="1">
    <citation type="submission" date="2023-04" db="EMBL/GenBank/DDBJ databases">
        <title>Genome of Basidiobolus ranarum AG-B5.</title>
        <authorList>
            <person name="Stajich J.E."/>
            <person name="Carter-House D."/>
            <person name="Gryganskyi A."/>
        </authorList>
    </citation>
    <scope>NUCLEOTIDE SEQUENCE [LARGE SCALE GENOMIC DNA]</scope>
    <source>
        <strain evidence="3 4">AG-B5</strain>
    </source>
</reference>
<feature type="chain" id="PRO_5046974026" evidence="2">
    <location>
        <begin position="21"/>
        <end position="172"/>
    </location>
</feature>
<sequence length="172" mass="18715">MKFFTFYAVAMIAFTGFAHGRVIDASPSFFHYITTSRSRPDVSNRYREAQVKSDLDNSYTDGRHLPVSDDHRGSADQRRPDQIYSIHQSNPREGDNSGNRGDSEEYRSSRVDSPTPTSDATTSTDTSSSSTTTDSTSSTATTTTVPAAPTSCTKLINVKASILDSVVALCLL</sequence>
<feature type="compositionally biased region" description="Basic and acidic residues" evidence="1">
    <location>
        <begin position="51"/>
        <end position="81"/>
    </location>
</feature>
<name>A0ABR2WN22_9FUNG</name>
<protein>
    <submittedName>
        <fullName evidence="3">Uncharacterized protein</fullName>
    </submittedName>
</protein>
<dbReference type="EMBL" id="JASJQH010000782">
    <property type="protein sequence ID" value="KAK9762928.1"/>
    <property type="molecule type" value="Genomic_DNA"/>
</dbReference>